<dbReference type="GO" id="GO:0003824">
    <property type="term" value="F:catalytic activity"/>
    <property type="evidence" value="ECO:0007669"/>
    <property type="project" value="UniProtKB-ARBA"/>
</dbReference>
<evidence type="ECO:0000259" key="4">
    <source>
        <dbReference type="PROSITE" id="PS50887"/>
    </source>
</evidence>
<evidence type="ECO:0000313" key="5">
    <source>
        <dbReference type="EMBL" id="PTQ89188.1"/>
    </source>
</evidence>
<reference evidence="5 6" key="1">
    <citation type="submission" date="2018-04" db="EMBL/GenBank/DDBJ databases">
        <title>Genomic Encyclopedia of Archaeal and Bacterial Type Strains, Phase II (KMG-II): from individual species to whole genera.</title>
        <authorList>
            <person name="Goeker M."/>
        </authorList>
    </citation>
    <scope>NUCLEOTIDE SEQUENCE [LARGE SCALE GENOMIC DNA]</scope>
    <source>
        <strain evidence="5 6">DSM 5822</strain>
    </source>
</reference>
<dbReference type="Gene3D" id="3.30.70.270">
    <property type="match status" value="1"/>
</dbReference>
<evidence type="ECO:0000256" key="2">
    <source>
        <dbReference type="SAM" id="Phobius"/>
    </source>
</evidence>
<dbReference type="Pfam" id="PF00563">
    <property type="entry name" value="EAL"/>
    <property type="match status" value="1"/>
</dbReference>
<dbReference type="EMBL" id="QAON01000008">
    <property type="protein sequence ID" value="PTQ89188.1"/>
    <property type="molecule type" value="Genomic_DNA"/>
</dbReference>
<dbReference type="PROSITE" id="PS50887">
    <property type="entry name" value="GGDEF"/>
    <property type="match status" value="1"/>
</dbReference>
<comment type="cofactor">
    <cofactor evidence="1">
        <name>Mg(2+)</name>
        <dbReference type="ChEBI" id="CHEBI:18420"/>
    </cofactor>
</comment>
<dbReference type="OrthoDB" id="2624050at2"/>
<dbReference type="SUPFAM" id="SSF141868">
    <property type="entry name" value="EAL domain-like"/>
    <property type="match status" value="1"/>
</dbReference>
<dbReference type="CDD" id="cd01948">
    <property type="entry name" value="EAL"/>
    <property type="match status" value="1"/>
</dbReference>
<name>A0A2T5IYU7_9GAMM</name>
<accession>A0A2T5IYU7</accession>
<gene>
    <name evidence="5" type="ORF">C8N29_10869</name>
</gene>
<sequence>MDSPWHNWQIAAFSNPTLDLFVWQISPFFVILSLILASIGFYAITPIAEQMQRMRNPRLKLGWQLVSGAVLGTTVWSSHILLSLGLKLPIPSPDFNIVWPLLLAVFSYFLLFFLLASHQIHPVKKYAWLMSHTFILLLIQGSFILLLTKNNYVDFHPYRAAIAGLLLAFVSLVSYAIFTHQPKHVVKSGILSVIAVISLVIAFRISLSSLDLFIVPPIISEPQQATKIISALSITIILLVMNFLVCLAIYAHKKFLDQADALAENKNALNRLNNDQQSLERLANFDNLTGLHNRHAFLEAFTARLNEARQAANKLAVLFIDLDNFKQINDSLGHSAGDELLRIISRRLRSVLRGHDLIGRIGGDEFCLIAPISSTAEAKVIATRILHKMQEPITLSGQVATTTISIGISLFPYDGDTQDQLIKNADTALYQSKGSGRNTFNFYSDYLQHKSHRELSLQKDLHAAITQSQLFLDYQPVIRLSDGKIIALEALVRWQHPEKGILTPEHFINIAEFNGFVELVDMWVIRHICRDIKTLLSHQFPLRISMNCSALNINNDRFIPEAERILQEENIDRQWFCFELSEAVLYEHRHKAPLFLGKLMQSNIRLIVDDFGSSASSLLWLKTLPICELKLDRCLLLDPSNHSDHEIIAALIAMSHKLGWLVTAKGVELQEQISLLQDEHCDFAQGYAFGKPMRFNEVLMRLRGES</sequence>
<dbReference type="FunFam" id="3.30.70.270:FF:000001">
    <property type="entry name" value="Diguanylate cyclase domain protein"/>
    <property type="match status" value="1"/>
</dbReference>
<dbReference type="RefSeq" id="WP_107865827.1">
    <property type="nucleotide sequence ID" value="NZ_QAON01000008.1"/>
</dbReference>
<dbReference type="InterPro" id="IPR000160">
    <property type="entry name" value="GGDEF_dom"/>
</dbReference>
<feature type="transmembrane region" description="Helical" evidence="2">
    <location>
        <begin position="20"/>
        <end position="44"/>
    </location>
</feature>
<dbReference type="PANTHER" id="PTHR44757:SF2">
    <property type="entry name" value="BIOFILM ARCHITECTURE MAINTENANCE PROTEIN MBAA"/>
    <property type="match status" value="1"/>
</dbReference>
<proteinExistence type="predicted"/>
<keyword evidence="6" id="KW-1185">Reference proteome</keyword>
<feature type="transmembrane region" description="Helical" evidence="2">
    <location>
        <begin position="97"/>
        <end position="116"/>
    </location>
</feature>
<dbReference type="Pfam" id="PF00990">
    <property type="entry name" value="GGDEF"/>
    <property type="match status" value="1"/>
</dbReference>
<feature type="domain" description="GGDEF" evidence="4">
    <location>
        <begin position="313"/>
        <end position="445"/>
    </location>
</feature>
<comment type="caution">
    <text evidence="5">The sequence shown here is derived from an EMBL/GenBank/DDBJ whole genome shotgun (WGS) entry which is preliminary data.</text>
</comment>
<dbReference type="InterPro" id="IPR043128">
    <property type="entry name" value="Rev_trsase/Diguanyl_cyclase"/>
</dbReference>
<dbReference type="AlphaFoldDB" id="A0A2T5IYU7"/>
<dbReference type="InterPro" id="IPR035919">
    <property type="entry name" value="EAL_sf"/>
</dbReference>
<keyword evidence="2" id="KW-0812">Transmembrane</keyword>
<organism evidence="5 6">
    <name type="scientific">Agitococcus lubricus</name>
    <dbReference type="NCBI Taxonomy" id="1077255"/>
    <lineage>
        <taxon>Bacteria</taxon>
        <taxon>Pseudomonadati</taxon>
        <taxon>Pseudomonadota</taxon>
        <taxon>Gammaproteobacteria</taxon>
        <taxon>Moraxellales</taxon>
        <taxon>Moraxellaceae</taxon>
        <taxon>Agitococcus</taxon>
    </lineage>
</organism>
<evidence type="ECO:0000259" key="3">
    <source>
        <dbReference type="PROSITE" id="PS50883"/>
    </source>
</evidence>
<dbReference type="Proteomes" id="UP000244223">
    <property type="component" value="Unassembled WGS sequence"/>
</dbReference>
<evidence type="ECO:0000313" key="6">
    <source>
        <dbReference type="Proteomes" id="UP000244223"/>
    </source>
</evidence>
<keyword evidence="2" id="KW-0472">Membrane</keyword>
<feature type="transmembrane region" description="Helical" evidence="2">
    <location>
        <begin position="190"/>
        <end position="208"/>
    </location>
</feature>
<evidence type="ECO:0000256" key="1">
    <source>
        <dbReference type="ARBA" id="ARBA00001946"/>
    </source>
</evidence>
<dbReference type="Gene3D" id="3.20.20.450">
    <property type="entry name" value="EAL domain"/>
    <property type="match status" value="1"/>
</dbReference>
<dbReference type="CDD" id="cd01949">
    <property type="entry name" value="GGDEF"/>
    <property type="match status" value="1"/>
</dbReference>
<feature type="transmembrane region" description="Helical" evidence="2">
    <location>
        <begin position="160"/>
        <end position="178"/>
    </location>
</feature>
<dbReference type="InterPro" id="IPR001633">
    <property type="entry name" value="EAL_dom"/>
</dbReference>
<dbReference type="SMART" id="SM00267">
    <property type="entry name" value="GGDEF"/>
    <property type="match status" value="1"/>
</dbReference>
<dbReference type="PANTHER" id="PTHR44757">
    <property type="entry name" value="DIGUANYLATE CYCLASE DGCP"/>
    <property type="match status" value="1"/>
</dbReference>
<protein>
    <submittedName>
        <fullName evidence="5">Diguanylate cyclase/phosphodiesterase</fullName>
    </submittedName>
</protein>
<keyword evidence="2" id="KW-1133">Transmembrane helix</keyword>
<feature type="domain" description="EAL" evidence="3">
    <location>
        <begin position="454"/>
        <end position="706"/>
    </location>
</feature>
<dbReference type="SMART" id="SM00052">
    <property type="entry name" value="EAL"/>
    <property type="match status" value="1"/>
</dbReference>
<feature type="transmembrane region" description="Helical" evidence="2">
    <location>
        <begin position="128"/>
        <end position="148"/>
    </location>
</feature>
<dbReference type="PROSITE" id="PS50883">
    <property type="entry name" value="EAL"/>
    <property type="match status" value="1"/>
</dbReference>
<dbReference type="SUPFAM" id="SSF55073">
    <property type="entry name" value="Nucleotide cyclase"/>
    <property type="match status" value="1"/>
</dbReference>
<dbReference type="InterPro" id="IPR029787">
    <property type="entry name" value="Nucleotide_cyclase"/>
</dbReference>
<dbReference type="NCBIfam" id="TIGR00254">
    <property type="entry name" value="GGDEF"/>
    <property type="match status" value="1"/>
</dbReference>
<feature type="transmembrane region" description="Helical" evidence="2">
    <location>
        <begin position="228"/>
        <end position="250"/>
    </location>
</feature>
<feature type="transmembrane region" description="Helical" evidence="2">
    <location>
        <begin position="65"/>
        <end position="85"/>
    </location>
</feature>
<dbReference type="InterPro" id="IPR052155">
    <property type="entry name" value="Biofilm_reg_signaling"/>
</dbReference>